<accession>A0A1M5YFU4</accession>
<dbReference type="Pfam" id="PF09991">
    <property type="entry name" value="DUF2232"/>
    <property type="match status" value="1"/>
</dbReference>
<dbReference type="AlphaFoldDB" id="A0A1M5YFU4"/>
<gene>
    <name evidence="2" type="ORF">SAMN02745196_02910</name>
</gene>
<feature type="transmembrane region" description="Helical" evidence="1">
    <location>
        <begin position="106"/>
        <end position="127"/>
    </location>
</feature>
<evidence type="ECO:0000313" key="2">
    <source>
        <dbReference type="EMBL" id="SHI10931.1"/>
    </source>
</evidence>
<reference evidence="2 3" key="1">
    <citation type="submission" date="2016-11" db="EMBL/GenBank/DDBJ databases">
        <authorList>
            <person name="Jaros S."/>
            <person name="Januszkiewicz K."/>
            <person name="Wedrychowicz H."/>
        </authorList>
    </citation>
    <scope>NUCLEOTIDE SEQUENCE [LARGE SCALE GENOMIC DNA]</scope>
    <source>
        <strain evidence="2 3">DSM 3089</strain>
    </source>
</reference>
<keyword evidence="1" id="KW-1133">Transmembrane helix</keyword>
<feature type="transmembrane region" description="Helical" evidence="1">
    <location>
        <begin position="181"/>
        <end position="201"/>
    </location>
</feature>
<feature type="transmembrane region" description="Helical" evidence="1">
    <location>
        <begin position="258"/>
        <end position="276"/>
    </location>
</feature>
<dbReference type="RefSeq" id="WP_072832720.1">
    <property type="nucleotide sequence ID" value="NZ_FQXP01000014.1"/>
</dbReference>
<feature type="transmembrane region" description="Helical" evidence="1">
    <location>
        <begin position="288"/>
        <end position="309"/>
    </location>
</feature>
<proteinExistence type="predicted"/>
<protein>
    <submittedName>
        <fullName evidence="2">Uncharacterized conserved protein YybS, DUF2232 family</fullName>
    </submittedName>
</protein>
<keyword evidence="3" id="KW-1185">Reference proteome</keyword>
<dbReference type="InterPro" id="IPR018710">
    <property type="entry name" value="DUF2232"/>
</dbReference>
<feature type="transmembrane region" description="Helical" evidence="1">
    <location>
        <begin position="59"/>
        <end position="85"/>
    </location>
</feature>
<name>A0A1M5YFU4_9CLOT</name>
<dbReference type="STRING" id="1121306.SAMN02745196_02910"/>
<feature type="transmembrane region" description="Helical" evidence="1">
    <location>
        <begin position="36"/>
        <end position="53"/>
    </location>
</feature>
<dbReference type="EMBL" id="FQXP01000014">
    <property type="protein sequence ID" value="SHI10931.1"/>
    <property type="molecule type" value="Genomic_DNA"/>
</dbReference>
<sequence>MNIKEENKFAPLQIILFSILAFLIVPICAVRGSVNLFATTLVPIIIAMVYLRFNFIKTAFIMIISTIVSAIYINPILSVQALILYGSIGLVLGYCFKKVNNPYKSFVILVATTIVAILLIALLYAVVNKTSFVGIAQLYVDSVMNKVEYLKELYISVGMSEVQLESLDIIKQIITTKNVLISSPGMLMALAIISSVINYIIGKKVSNKLGYNIKQLKFSEIYVTNLLGALFIGLFAMGIIVSFKFVNIGEFLKYGSLGVLRMMLILNGLAAISYLFTKKLNKSTKKTFWLLAITVILGANQVYALIGFIEMMFDFRKLDPFSLTKNRKSVR</sequence>
<keyword evidence="1" id="KW-0472">Membrane</keyword>
<evidence type="ECO:0000313" key="3">
    <source>
        <dbReference type="Proteomes" id="UP000184526"/>
    </source>
</evidence>
<dbReference type="Proteomes" id="UP000184526">
    <property type="component" value="Unassembled WGS sequence"/>
</dbReference>
<dbReference type="OrthoDB" id="1938242at2"/>
<feature type="transmembrane region" description="Helical" evidence="1">
    <location>
        <begin position="222"/>
        <end position="246"/>
    </location>
</feature>
<evidence type="ECO:0000256" key="1">
    <source>
        <dbReference type="SAM" id="Phobius"/>
    </source>
</evidence>
<keyword evidence="1" id="KW-0812">Transmembrane</keyword>
<organism evidence="2 3">
    <name type="scientific">Clostridium collagenovorans DSM 3089</name>
    <dbReference type="NCBI Taxonomy" id="1121306"/>
    <lineage>
        <taxon>Bacteria</taxon>
        <taxon>Bacillati</taxon>
        <taxon>Bacillota</taxon>
        <taxon>Clostridia</taxon>
        <taxon>Eubacteriales</taxon>
        <taxon>Clostridiaceae</taxon>
        <taxon>Clostridium</taxon>
    </lineage>
</organism>
<feature type="transmembrane region" description="Helical" evidence="1">
    <location>
        <begin position="12"/>
        <end position="29"/>
    </location>
</feature>